<name>A0ABM5GIP3_9SAUR</name>
<evidence type="ECO:0000256" key="2">
    <source>
        <dbReference type="ARBA" id="ARBA00012180"/>
    </source>
</evidence>
<sequence length="576" mass="65352">MNVLDAGESTREAAVLKQGRSGRAEQGDSKGSPMAGEELRQRGPTPVRVEVLQAGLDAYPNREDAVYLQLGFKFGFRIPAVGVRKAFMARNLRSLSGLEEVAKEKIWKEVKEGRVLGPFKEPPLLNLRVSPLGIVPKKAPGEFRLIHHLSFPEGESVNDAIPEELCSVRYTSFDEAVKMIRGCGIGAELAKADVKSAFRILPVHPNDFNLLGFYFQGNYYVDRALPMGCSVSCSTFEKFSTFIEWWIRQRAGCRDTAHYLDDFLFCGRANSGRCQWLLDTFRELASELGLPLAEEKTEGPATRLTFLGIEVDTVQQTSRLPQDKLANIRRVIASLRQKKKVTLKELQEAAGHLNFACKVVAPGRAFVRRLCSAMSGLRRPFHKARVTKGLREDLQVWEQFFDQFNGVSFWRSEIRLKAEVQVNSDAAGALGFGIYYRGRWCAGTWPEDWHRRGITRDLTFLEFFPIVGALWLWAEEWSNTVVHFWCDNQAVVHIVNKLTSRSDRVMHLVRAFTLRALRFNVVVHARHVPGVDNRIADALSRQQIHRFRELAPEAKDLPEALPSEVWRIGGMKRQER</sequence>
<accession>A0ABM5GIP3</accession>
<dbReference type="Proteomes" id="UP001652642">
    <property type="component" value="Chromosome 5"/>
</dbReference>
<dbReference type="RefSeq" id="XP_072857527.1">
    <property type="nucleotide sequence ID" value="XM_073001426.1"/>
</dbReference>
<dbReference type="PANTHER" id="PTHR33050">
    <property type="entry name" value="REVERSE TRANSCRIPTASE DOMAIN-CONTAINING PROTEIN"/>
    <property type="match status" value="1"/>
</dbReference>
<dbReference type="Pfam" id="PF00078">
    <property type="entry name" value="RVT_1"/>
    <property type="match status" value="1"/>
</dbReference>
<dbReference type="GeneID" id="140707544"/>
<proteinExistence type="inferred from homology"/>
<evidence type="ECO:0000313" key="5">
    <source>
        <dbReference type="Proteomes" id="UP001652642"/>
    </source>
</evidence>
<dbReference type="Gene3D" id="3.30.70.270">
    <property type="match status" value="1"/>
</dbReference>
<evidence type="ECO:0000259" key="4">
    <source>
        <dbReference type="PROSITE" id="PS50878"/>
    </source>
</evidence>
<organism evidence="5 6">
    <name type="scientific">Pogona vitticeps</name>
    <name type="common">central bearded dragon</name>
    <dbReference type="NCBI Taxonomy" id="103695"/>
    <lineage>
        <taxon>Eukaryota</taxon>
        <taxon>Metazoa</taxon>
        <taxon>Chordata</taxon>
        <taxon>Craniata</taxon>
        <taxon>Vertebrata</taxon>
        <taxon>Euteleostomi</taxon>
        <taxon>Lepidosauria</taxon>
        <taxon>Squamata</taxon>
        <taxon>Bifurcata</taxon>
        <taxon>Unidentata</taxon>
        <taxon>Episquamata</taxon>
        <taxon>Toxicofera</taxon>
        <taxon>Iguania</taxon>
        <taxon>Acrodonta</taxon>
        <taxon>Agamidae</taxon>
        <taxon>Amphibolurinae</taxon>
        <taxon>Pogona</taxon>
    </lineage>
</organism>
<evidence type="ECO:0000313" key="6">
    <source>
        <dbReference type="RefSeq" id="XP_072857527.1"/>
    </source>
</evidence>
<protein>
    <recommendedName>
        <fullName evidence="2">ribonuclease H</fullName>
        <ecNumber evidence="2">3.1.26.4</ecNumber>
    </recommendedName>
</protein>
<dbReference type="InterPro" id="IPR000477">
    <property type="entry name" value="RT_dom"/>
</dbReference>
<reference evidence="6" key="1">
    <citation type="submission" date="2025-08" db="UniProtKB">
        <authorList>
            <consortium name="RefSeq"/>
        </authorList>
    </citation>
    <scope>IDENTIFICATION</scope>
</reference>
<dbReference type="CDD" id="cd09275">
    <property type="entry name" value="RNase_HI_RT_DIRS1"/>
    <property type="match status" value="1"/>
</dbReference>
<dbReference type="InterPro" id="IPR052055">
    <property type="entry name" value="Hepadnavirus_pol/RT"/>
</dbReference>
<dbReference type="InterPro" id="IPR043502">
    <property type="entry name" value="DNA/RNA_pol_sf"/>
</dbReference>
<evidence type="ECO:0000256" key="3">
    <source>
        <dbReference type="SAM" id="MobiDB-lite"/>
    </source>
</evidence>
<dbReference type="PROSITE" id="PS50878">
    <property type="entry name" value="RT_POL"/>
    <property type="match status" value="1"/>
</dbReference>
<keyword evidence="5" id="KW-1185">Reference proteome</keyword>
<dbReference type="Gene3D" id="3.10.10.10">
    <property type="entry name" value="HIV Type 1 Reverse Transcriptase, subunit A, domain 1"/>
    <property type="match status" value="1"/>
</dbReference>
<gene>
    <name evidence="6" type="primary">LOC140707544</name>
</gene>
<dbReference type="PANTHER" id="PTHR33050:SF8">
    <property type="entry name" value="REVERSE TRANSCRIPTASE DOMAIN-CONTAINING PROTEIN"/>
    <property type="match status" value="1"/>
</dbReference>
<comment type="similarity">
    <text evidence="1">Belongs to the beta type-B retroviral polymerase family. HERV class-II K(HML-2) pol subfamily.</text>
</comment>
<evidence type="ECO:0000256" key="1">
    <source>
        <dbReference type="ARBA" id="ARBA00010879"/>
    </source>
</evidence>
<dbReference type="EC" id="3.1.26.4" evidence="2"/>
<feature type="domain" description="Reverse transcriptase" evidence="4">
    <location>
        <begin position="116"/>
        <end position="311"/>
    </location>
</feature>
<feature type="region of interest" description="Disordered" evidence="3">
    <location>
        <begin position="1"/>
        <end position="44"/>
    </location>
</feature>
<dbReference type="InterPro" id="IPR043128">
    <property type="entry name" value="Rev_trsase/Diguanyl_cyclase"/>
</dbReference>
<dbReference type="SUPFAM" id="SSF56672">
    <property type="entry name" value="DNA/RNA polymerases"/>
    <property type="match status" value="1"/>
</dbReference>
<dbReference type="CDD" id="cd03714">
    <property type="entry name" value="RT_DIRS1"/>
    <property type="match status" value="1"/>
</dbReference>